<sequence length="248" mass="27775">MDYVRSLCCGCWPSHHRVRFAEDDPVLYRYPRPPSTYGASTQSRSEYQQAIPNLSRPSSRRPGRRVPPQETFRTQSPSPFFSTPISPQRPSVNLPRQTNRGASPSDWITRTPPPRRSSQSEIPMVRPGRSSGVHATPPGTEPARASRPAHRHHRHHRTSRRVVPDPEGEAHQHTGCIFCAVCTEHQPLLSALLTPPQYTCACGVPTATRAPPSPPAISTLPYTPAQLMCFSGFEPWMNSRVYVQQPLY</sequence>
<name>A0AAD6UHL4_9AGAR</name>
<keyword evidence="3" id="KW-1185">Reference proteome</keyword>
<evidence type="ECO:0000313" key="2">
    <source>
        <dbReference type="EMBL" id="KAJ7099348.1"/>
    </source>
</evidence>
<feature type="region of interest" description="Disordered" evidence="1">
    <location>
        <begin position="32"/>
        <end position="168"/>
    </location>
</feature>
<gene>
    <name evidence="2" type="ORF">B0H15DRAFT_819944</name>
</gene>
<feature type="compositionally biased region" description="Polar residues" evidence="1">
    <location>
        <begin position="37"/>
        <end position="51"/>
    </location>
</feature>
<comment type="caution">
    <text evidence="2">The sequence shown here is derived from an EMBL/GenBank/DDBJ whole genome shotgun (WGS) entry which is preliminary data.</text>
</comment>
<feature type="compositionally biased region" description="Polar residues" evidence="1">
    <location>
        <begin position="89"/>
        <end position="108"/>
    </location>
</feature>
<reference evidence="2" key="1">
    <citation type="submission" date="2023-03" db="EMBL/GenBank/DDBJ databases">
        <title>Massive genome expansion in bonnet fungi (Mycena s.s.) driven by repeated elements and novel gene families across ecological guilds.</title>
        <authorList>
            <consortium name="Lawrence Berkeley National Laboratory"/>
            <person name="Harder C.B."/>
            <person name="Miyauchi S."/>
            <person name="Viragh M."/>
            <person name="Kuo A."/>
            <person name="Thoen E."/>
            <person name="Andreopoulos B."/>
            <person name="Lu D."/>
            <person name="Skrede I."/>
            <person name="Drula E."/>
            <person name="Henrissat B."/>
            <person name="Morin E."/>
            <person name="Kohler A."/>
            <person name="Barry K."/>
            <person name="LaButti K."/>
            <person name="Morin E."/>
            <person name="Salamov A."/>
            <person name="Lipzen A."/>
            <person name="Mereny Z."/>
            <person name="Hegedus B."/>
            <person name="Baldrian P."/>
            <person name="Stursova M."/>
            <person name="Weitz H."/>
            <person name="Taylor A."/>
            <person name="Grigoriev I.V."/>
            <person name="Nagy L.G."/>
            <person name="Martin F."/>
            <person name="Kauserud H."/>
        </authorList>
    </citation>
    <scope>NUCLEOTIDE SEQUENCE</scope>
    <source>
        <strain evidence="2">CBHHK173m</strain>
    </source>
</reference>
<evidence type="ECO:0000256" key="1">
    <source>
        <dbReference type="SAM" id="MobiDB-lite"/>
    </source>
</evidence>
<feature type="compositionally biased region" description="Low complexity" evidence="1">
    <location>
        <begin position="74"/>
        <end position="88"/>
    </location>
</feature>
<accession>A0AAD6UHL4</accession>
<evidence type="ECO:0000313" key="3">
    <source>
        <dbReference type="Proteomes" id="UP001222325"/>
    </source>
</evidence>
<feature type="compositionally biased region" description="Basic residues" evidence="1">
    <location>
        <begin position="147"/>
        <end position="160"/>
    </location>
</feature>
<dbReference type="EMBL" id="JARJCN010000007">
    <property type="protein sequence ID" value="KAJ7099348.1"/>
    <property type="molecule type" value="Genomic_DNA"/>
</dbReference>
<organism evidence="2 3">
    <name type="scientific">Mycena belliarum</name>
    <dbReference type="NCBI Taxonomy" id="1033014"/>
    <lineage>
        <taxon>Eukaryota</taxon>
        <taxon>Fungi</taxon>
        <taxon>Dikarya</taxon>
        <taxon>Basidiomycota</taxon>
        <taxon>Agaricomycotina</taxon>
        <taxon>Agaricomycetes</taxon>
        <taxon>Agaricomycetidae</taxon>
        <taxon>Agaricales</taxon>
        <taxon>Marasmiineae</taxon>
        <taxon>Mycenaceae</taxon>
        <taxon>Mycena</taxon>
    </lineage>
</organism>
<proteinExistence type="predicted"/>
<dbReference type="Proteomes" id="UP001222325">
    <property type="component" value="Unassembled WGS sequence"/>
</dbReference>
<dbReference type="AlphaFoldDB" id="A0AAD6UHL4"/>
<protein>
    <submittedName>
        <fullName evidence="2">Uncharacterized protein</fullName>
    </submittedName>
</protein>